<protein>
    <submittedName>
        <fullName evidence="1">Uncharacterized protein</fullName>
    </submittedName>
</protein>
<keyword evidence="2" id="KW-1185">Reference proteome</keyword>
<evidence type="ECO:0000313" key="1">
    <source>
        <dbReference type="EMBL" id="KHJ79531.1"/>
    </source>
</evidence>
<proteinExistence type="predicted"/>
<dbReference type="EMBL" id="KN604604">
    <property type="protein sequence ID" value="KHJ79531.1"/>
    <property type="molecule type" value="Genomic_DNA"/>
</dbReference>
<dbReference type="AlphaFoldDB" id="A0A0B1S6L4"/>
<gene>
    <name evidence="1" type="ORF">OESDEN_20820</name>
</gene>
<sequence>MYAMNVANELMVPYASAVVMEIYREDSDYLVEFFYRNETTHSPYRLTLPKCGTRCTVQNMAEQYSDMTLASLGEQQQLCGTPLKDCNGSASIVSISFITVLLIVVNLL</sequence>
<evidence type="ECO:0000313" key="2">
    <source>
        <dbReference type="Proteomes" id="UP000053660"/>
    </source>
</evidence>
<dbReference type="InterPro" id="IPR029033">
    <property type="entry name" value="His_PPase_superfam"/>
</dbReference>
<dbReference type="GO" id="GO:0016791">
    <property type="term" value="F:phosphatase activity"/>
    <property type="evidence" value="ECO:0007669"/>
    <property type="project" value="UniProtKB-ARBA"/>
</dbReference>
<dbReference type="Proteomes" id="UP000053660">
    <property type="component" value="Unassembled WGS sequence"/>
</dbReference>
<dbReference type="Gene3D" id="3.40.50.1240">
    <property type="entry name" value="Phosphoglycerate mutase-like"/>
    <property type="match status" value="1"/>
</dbReference>
<dbReference type="OrthoDB" id="258392at2759"/>
<organism evidence="1 2">
    <name type="scientific">Oesophagostomum dentatum</name>
    <name type="common">Nodular worm</name>
    <dbReference type="NCBI Taxonomy" id="61180"/>
    <lineage>
        <taxon>Eukaryota</taxon>
        <taxon>Metazoa</taxon>
        <taxon>Ecdysozoa</taxon>
        <taxon>Nematoda</taxon>
        <taxon>Chromadorea</taxon>
        <taxon>Rhabditida</taxon>
        <taxon>Rhabditina</taxon>
        <taxon>Rhabditomorpha</taxon>
        <taxon>Strongyloidea</taxon>
        <taxon>Strongylidae</taxon>
        <taxon>Oesophagostomum</taxon>
    </lineage>
</organism>
<accession>A0A0B1S6L4</accession>
<name>A0A0B1S6L4_OESDE</name>
<dbReference type="SUPFAM" id="SSF53254">
    <property type="entry name" value="Phosphoglycerate mutase-like"/>
    <property type="match status" value="1"/>
</dbReference>
<reference evidence="1 2" key="1">
    <citation type="submission" date="2014-03" db="EMBL/GenBank/DDBJ databases">
        <title>Draft genome of the hookworm Oesophagostomum dentatum.</title>
        <authorList>
            <person name="Mitreva M."/>
        </authorList>
    </citation>
    <scope>NUCLEOTIDE SEQUENCE [LARGE SCALE GENOMIC DNA]</scope>
    <source>
        <strain evidence="1 2">OD-Hann</strain>
    </source>
</reference>